<dbReference type="RefSeq" id="WP_169345251.1">
    <property type="nucleotide sequence ID" value="NZ_JABBJJ010000052.1"/>
</dbReference>
<comment type="caution">
    <text evidence="2">The sequence shown here is derived from an EMBL/GenBank/DDBJ whole genome shotgun (WGS) entry which is preliminary data.</text>
</comment>
<dbReference type="EMBL" id="JABBJJ010000052">
    <property type="protein sequence ID" value="NMO15969.1"/>
    <property type="molecule type" value="Genomic_DNA"/>
</dbReference>
<dbReference type="PANTHER" id="PTHR39639:SF1">
    <property type="entry name" value="DUF262 DOMAIN-CONTAINING PROTEIN"/>
    <property type="match status" value="1"/>
</dbReference>
<protein>
    <submittedName>
        <fullName evidence="2">DUF262 domain-containing protein</fullName>
    </submittedName>
</protein>
<proteinExistence type="predicted"/>
<reference evidence="2 3" key="1">
    <citation type="submission" date="2020-04" db="EMBL/GenBank/DDBJ databases">
        <title>Draft genome of Pyxidicoccus fallax type strain.</title>
        <authorList>
            <person name="Whitworth D.E."/>
        </authorList>
    </citation>
    <scope>NUCLEOTIDE SEQUENCE [LARGE SCALE GENOMIC DNA]</scope>
    <source>
        <strain evidence="2 3">DSM 14698</strain>
    </source>
</reference>
<evidence type="ECO:0000259" key="1">
    <source>
        <dbReference type="Pfam" id="PF03235"/>
    </source>
</evidence>
<accession>A0A848LAP2</accession>
<gene>
    <name evidence="2" type="ORF">HG543_14075</name>
</gene>
<dbReference type="AlphaFoldDB" id="A0A848LAP2"/>
<organism evidence="2 3">
    <name type="scientific">Pyxidicoccus fallax</name>
    <dbReference type="NCBI Taxonomy" id="394095"/>
    <lineage>
        <taxon>Bacteria</taxon>
        <taxon>Pseudomonadati</taxon>
        <taxon>Myxococcota</taxon>
        <taxon>Myxococcia</taxon>
        <taxon>Myxococcales</taxon>
        <taxon>Cystobacterineae</taxon>
        <taxon>Myxococcaceae</taxon>
        <taxon>Pyxidicoccus</taxon>
    </lineage>
</organism>
<feature type="domain" description="GmrSD restriction endonucleases N-terminal" evidence="1">
    <location>
        <begin position="47"/>
        <end position="184"/>
    </location>
</feature>
<dbReference type="Pfam" id="PF03235">
    <property type="entry name" value="GmrSD_N"/>
    <property type="match status" value="1"/>
</dbReference>
<name>A0A848LAP2_9BACT</name>
<keyword evidence="3" id="KW-1185">Reference proteome</keyword>
<dbReference type="PANTHER" id="PTHR39639">
    <property type="entry name" value="CHROMOSOME 16, WHOLE GENOME SHOTGUN SEQUENCE"/>
    <property type="match status" value="1"/>
</dbReference>
<evidence type="ECO:0000313" key="2">
    <source>
        <dbReference type="EMBL" id="NMO15969.1"/>
    </source>
</evidence>
<dbReference type="Proteomes" id="UP000518300">
    <property type="component" value="Unassembled WGS sequence"/>
</dbReference>
<sequence>MNNDQIDMGEESEPSPISLEDKYRQQMRQIYPQKIELPISTLPDMIERQIDLSPDFQRRNIWTRNKQSRFVESIIMNVPIPPVFLGEDDYGKYVVLDGRQRLTAISSFLENTYALEGLAVWDELNGLTYHDLKKKGLDKTILRRFIPAVLILKESSPEVKYDVFDRLNTGGMEAEPMEIRNAIYRGQFCTLLHKLSANATFRKLWDIPEDPDERQKNSTYSRMEDLELVLRFFALEKYQAMKGRFRDYLSTQMDERNRAYKQNANLAALDQRRFEQAVENAFKVFGLDAFRKPGEPGAKRGVKSAPLADAVMFALADVDPAQLTPPVALKLASALQGLFSGDPEFKKAIGTGTNGKGATQYRLEKTREVVRACLAT</sequence>
<evidence type="ECO:0000313" key="3">
    <source>
        <dbReference type="Proteomes" id="UP000518300"/>
    </source>
</evidence>
<dbReference type="InterPro" id="IPR004919">
    <property type="entry name" value="GmrSD_N"/>
</dbReference>